<dbReference type="OMA" id="CKGCKKI"/>
<dbReference type="InterPro" id="IPR013087">
    <property type="entry name" value="Znf_C2H2_type"/>
</dbReference>
<proteinExistence type="predicted"/>
<evidence type="ECO:0000256" key="1">
    <source>
        <dbReference type="PROSITE-ProRule" id="PRU00042"/>
    </source>
</evidence>
<feature type="domain" description="C2H2-type" evidence="3">
    <location>
        <begin position="276"/>
        <end position="298"/>
    </location>
</feature>
<evidence type="ECO:0000256" key="2">
    <source>
        <dbReference type="SAM" id="MobiDB-lite"/>
    </source>
</evidence>
<dbReference type="PANTHER" id="PTHR47068">
    <property type="entry name" value="OS02G0659100 PROTEIN"/>
    <property type="match status" value="1"/>
</dbReference>
<feature type="domain" description="C2H2-type" evidence="3">
    <location>
        <begin position="193"/>
        <end position="220"/>
    </location>
</feature>
<feature type="region of interest" description="Disordered" evidence="2">
    <location>
        <begin position="76"/>
        <end position="105"/>
    </location>
</feature>
<dbReference type="InterPro" id="IPR036236">
    <property type="entry name" value="Znf_C2H2_sf"/>
</dbReference>
<dbReference type="PANTHER" id="PTHR47068:SF3">
    <property type="entry name" value="ZINC FINGER PROTEIN ZAT1-LIKE"/>
    <property type="match status" value="1"/>
</dbReference>
<organism evidence="4 5">
    <name type="scientific">Nicotiana attenuata</name>
    <name type="common">Coyote tobacco</name>
    <dbReference type="NCBI Taxonomy" id="49451"/>
    <lineage>
        <taxon>Eukaryota</taxon>
        <taxon>Viridiplantae</taxon>
        <taxon>Streptophyta</taxon>
        <taxon>Embryophyta</taxon>
        <taxon>Tracheophyta</taxon>
        <taxon>Spermatophyta</taxon>
        <taxon>Magnoliopsida</taxon>
        <taxon>eudicotyledons</taxon>
        <taxon>Gunneridae</taxon>
        <taxon>Pentapetalae</taxon>
        <taxon>asterids</taxon>
        <taxon>lamiids</taxon>
        <taxon>Solanales</taxon>
        <taxon>Solanaceae</taxon>
        <taxon>Nicotianoideae</taxon>
        <taxon>Nicotianeae</taxon>
        <taxon>Nicotiana</taxon>
    </lineage>
</organism>
<sequence length="438" mass="49360">MVDNSEKNETISSVVHYCRVCKRGFSSAGALGGHMRSHGVGDTNRNYGEDISEQRFMINNNFRRDNNKQEGQKHSYNLRANSNRLFGNRASEDPDRKSSMWPPNDRGKYVIDETLTLSPVSSPGSSDVERNVQLYNAKSEYYGHDKDQYDSREEEEDEDLANCLVMLSNKSYDLSDNSKEAKNKAKEVEKGLFQCKACKKIFNSHQALGGHRASHKKVKGCYATKLDDNNNNNNDTDIDEDSISPTDLILHQESNSFQSHSPSSSGSFSRKRSRVHQCSICHRVFSSGQALGGHKRCHWLTSSLPETTFIPTFQEIQYHNQEQLFNKPIFTNSDQPLDLNFPAQLGNAAEVGQNLHNPFEHEGPRSYLQLWTDQEVDTNNLNLSLNQKSKVSTEDLSREENYKAKEAKLSNLKDVNLDGGSSWLQVGIGPTPDIVATL</sequence>
<dbReference type="PROSITE" id="PS00028">
    <property type="entry name" value="ZINC_FINGER_C2H2_1"/>
    <property type="match status" value="3"/>
</dbReference>
<dbReference type="EMBL" id="MJEQ01037190">
    <property type="protein sequence ID" value="OIS99648.1"/>
    <property type="molecule type" value="Genomic_DNA"/>
</dbReference>
<feature type="domain" description="C2H2-type" evidence="3">
    <location>
        <begin position="16"/>
        <end position="38"/>
    </location>
</feature>
<keyword evidence="5" id="KW-1185">Reference proteome</keyword>
<name>A0A1J6IWY9_NICAT</name>
<dbReference type="SUPFAM" id="SSF57667">
    <property type="entry name" value="beta-beta-alpha zinc fingers"/>
    <property type="match status" value="2"/>
</dbReference>
<dbReference type="GeneID" id="109231846"/>
<dbReference type="Proteomes" id="UP000187609">
    <property type="component" value="Unassembled WGS sequence"/>
</dbReference>
<protein>
    <submittedName>
        <fullName evidence="4">Zinc finger protein zat3</fullName>
    </submittedName>
</protein>
<accession>A0A1J6IWY9</accession>
<comment type="caution">
    <text evidence="4">The sequence shown here is derived from an EMBL/GenBank/DDBJ whole genome shotgun (WGS) entry which is preliminary data.</text>
</comment>
<evidence type="ECO:0000313" key="4">
    <source>
        <dbReference type="EMBL" id="OIS99648.1"/>
    </source>
</evidence>
<evidence type="ECO:0000259" key="3">
    <source>
        <dbReference type="PROSITE" id="PS50157"/>
    </source>
</evidence>
<dbReference type="STRING" id="49451.A0A1J6IWY9"/>
<dbReference type="PROSITE" id="PS50157">
    <property type="entry name" value="ZINC_FINGER_C2H2_2"/>
    <property type="match status" value="3"/>
</dbReference>
<dbReference type="Gramene" id="OIS99648">
    <property type="protein sequence ID" value="OIS99648"/>
    <property type="gene ID" value="A4A49_24675"/>
</dbReference>
<gene>
    <name evidence="4" type="primary">ZAT3_1</name>
    <name evidence="4" type="ORF">A4A49_24675</name>
</gene>
<keyword evidence="1" id="KW-0863">Zinc-finger</keyword>
<dbReference type="Pfam" id="PF13912">
    <property type="entry name" value="zf-C2H2_6"/>
    <property type="match status" value="3"/>
</dbReference>
<dbReference type="OrthoDB" id="6077919at2759"/>
<dbReference type="KEGG" id="nau:109231846"/>
<keyword evidence="1" id="KW-0862">Zinc</keyword>
<evidence type="ECO:0000313" key="5">
    <source>
        <dbReference type="Proteomes" id="UP000187609"/>
    </source>
</evidence>
<dbReference type="SMART" id="SM00355">
    <property type="entry name" value="ZnF_C2H2"/>
    <property type="match status" value="3"/>
</dbReference>
<feature type="compositionally biased region" description="Polar residues" evidence="2">
    <location>
        <begin position="76"/>
        <end position="85"/>
    </location>
</feature>
<dbReference type="AlphaFoldDB" id="A0A1J6IWY9"/>
<dbReference type="GO" id="GO:0008270">
    <property type="term" value="F:zinc ion binding"/>
    <property type="evidence" value="ECO:0007669"/>
    <property type="project" value="UniProtKB-KW"/>
</dbReference>
<keyword evidence="1" id="KW-0479">Metal-binding</keyword>
<reference evidence="4" key="1">
    <citation type="submission" date="2016-11" db="EMBL/GenBank/DDBJ databases">
        <title>The genome of Nicotiana attenuata.</title>
        <authorList>
            <person name="Xu S."/>
            <person name="Brockmoeller T."/>
            <person name="Gaquerel E."/>
            <person name="Navarro A."/>
            <person name="Kuhl H."/>
            <person name="Gase K."/>
            <person name="Ling Z."/>
            <person name="Zhou W."/>
            <person name="Kreitzer C."/>
            <person name="Stanke M."/>
            <person name="Tang H."/>
            <person name="Lyons E."/>
            <person name="Pandey P."/>
            <person name="Pandey S.P."/>
            <person name="Timmermann B."/>
            <person name="Baldwin I.T."/>
        </authorList>
    </citation>
    <scope>NUCLEOTIDE SEQUENCE [LARGE SCALE GENOMIC DNA]</scope>
    <source>
        <strain evidence="4">UT</strain>
    </source>
</reference>